<name>A0A0E4C9P8_9FIRM</name>
<dbReference type="Gene3D" id="3.40.50.150">
    <property type="entry name" value="Vaccinia Virus protein VP39"/>
    <property type="match status" value="1"/>
</dbReference>
<dbReference type="GO" id="GO:0009236">
    <property type="term" value="P:cobalamin biosynthetic process"/>
    <property type="evidence" value="ECO:0007669"/>
    <property type="project" value="UniProtKB-UniPathway"/>
</dbReference>
<dbReference type="InterPro" id="IPR050714">
    <property type="entry name" value="Cobalamin_biosynth_MTase"/>
</dbReference>
<accession>A0A0E4C9P8</accession>
<dbReference type="CDD" id="cd02440">
    <property type="entry name" value="AdoMet_MTases"/>
    <property type="match status" value="1"/>
</dbReference>
<dbReference type="UniPathway" id="UPA00148"/>
<dbReference type="PANTHER" id="PTHR43182">
    <property type="entry name" value="COBALT-PRECORRIN-6B C(15)-METHYLTRANSFERASE (DECARBOXYLATING)"/>
    <property type="match status" value="1"/>
</dbReference>
<evidence type="ECO:0000256" key="1">
    <source>
        <dbReference type="ARBA" id="ARBA00004953"/>
    </source>
</evidence>
<organism evidence="6 7">
    <name type="scientific">Syntrophomonas zehnderi OL-4</name>
    <dbReference type="NCBI Taxonomy" id="690567"/>
    <lineage>
        <taxon>Bacteria</taxon>
        <taxon>Bacillati</taxon>
        <taxon>Bacillota</taxon>
        <taxon>Clostridia</taxon>
        <taxon>Eubacteriales</taxon>
        <taxon>Syntrophomonadaceae</taxon>
        <taxon>Syntrophomonas</taxon>
    </lineage>
</organism>
<proteinExistence type="predicted"/>
<keyword evidence="3 6" id="KW-0489">Methyltransferase</keyword>
<protein>
    <submittedName>
        <fullName evidence="6">Cobalamin biosynthesis, precorrin-6Y methyltransferase, CbiT subunit</fullName>
    </submittedName>
</protein>
<dbReference type="Pfam" id="PF01135">
    <property type="entry name" value="PCMT"/>
    <property type="match status" value="1"/>
</dbReference>
<evidence type="ECO:0000313" key="7">
    <source>
        <dbReference type="Proteomes" id="UP000045545"/>
    </source>
</evidence>
<dbReference type="Proteomes" id="UP000045545">
    <property type="component" value="Unassembled WGS sequence"/>
</dbReference>
<dbReference type="EMBL" id="CGIH01000050">
    <property type="protein sequence ID" value="CFY07059.1"/>
    <property type="molecule type" value="Genomic_DNA"/>
</dbReference>
<sequence>MNKWPYISPGIPDEYFGRAEGVPMTKSEIRVLSLSKLRLFPQAVVYDVGAGSGSVAIECKLWLPDGRVLAIEKNPRAVELIKQNAERLEADLEIVAGNAPDCLADLPPADRIFVGGSGGRLEAILEGCDLQLKAGGWLVVNSVSLASGPQAYSFLKSRGYDCEATQVSIAVSSSRGSSELWQARNPVVIIAARKGGG</sequence>
<evidence type="ECO:0000313" key="6">
    <source>
        <dbReference type="EMBL" id="CFY07059.1"/>
    </source>
</evidence>
<dbReference type="InterPro" id="IPR014008">
    <property type="entry name" value="Cbl_synth_MTase_CbiT"/>
</dbReference>
<evidence type="ECO:0000256" key="5">
    <source>
        <dbReference type="ARBA" id="ARBA00022691"/>
    </source>
</evidence>
<gene>
    <name evidence="6" type="ORF">2647</name>
</gene>
<reference evidence="6 7" key="1">
    <citation type="submission" date="2015-03" db="EMBL/GenBank/DDBJ databases">
        <authorList>
            <person name="Murphy D."/>
        </authorList>
    </citation>
    <scope>NUCLEOTIDE SEQUENCE [LARGE SCALE GENOMIC DNA]</scope>
    <source>
        <strain evidence="6 7">OL-4</strain>
    </source>
</reference>
<keyword evidence="4 6" id="KW-0808">Transferase</keyword>
<dbReference type="SUPFAM" id="SSF53335">
    <property type="entry name" value="S-adenosyl-L-methionine-dependent methyltransferases"/>
    <property type="match status" value="1"/>
</dbReference>
<dbReference type="InterPro" id="IPR029063">
    <property type="entry name" value="SAM-dependent_MTases_sf"/>
</dbReference>
<dbReference type="PANTHER" id="PTHR43182:SF1">
    <property type="entry name" value="COBALT-PRECORRIN-7 C(5)-METHYLTRANSFERASE"/>
    <property type="match status" value="1"/>
</dbReference>
<comment type="pathway">
    <text evidence="1">Cofactor biosynthesis; adenosylcobalamin biosynthesis.</text>
</comment>
<keyword evidence="7" id="KW-1185">Reference proteome</keyword>
<keyword evidence="5" id="KW-0949">S-adenosyl-L-methionine</keyword>
<dbReference type="GO" id="GO:0032259">
    <property type="term" value="P:methylation"/>
    <property type="evidence" value="ECO:0007669"/>
    <property type="project" value="UniProtKB-KW"/>
</dbReference>
<evidence type="ECO:0000256" key="2">
    <source>
        <dbReference type="ARBA" id="ARBA00022573"/>
    </source>
</evidence>
<dbReference type="AlphaFoldDB" id="A0A0E4C9P8"/>
<dbReference type="RefSeq" id="WP_046499900.1">
    <property type="nucleotide sequence ID" value="NZ_CGIH01000050.1"/>
</dbReference>
<dbReference type="NCBIfam" id="TIGR02469">
    <property type="entry name" value="CbiT"/>
    <property type="match status" value="1"/>
</dbReference>
<evidence type="ECO:0000256" key="3">
    <source>
        <dbReference type="ARBA" id="ARBA00022603"/>
    </source>
</evidence>
<dbReference type="STRING" id="690567.2647"/>
<keyword evidence="2" id="KW-0169">Cobalamin biosynthesis</keyword>
<dbReference type="GO" id="GO:0008276">
    <property type="term" value="F:protein methyltransferase activity"/>
    <property type="evidence" value="ECO:0007669"/>
    <property type="project" value="InterPro"/>
</dbReference>
<dbReference type="OrthoDB" id="9780707at2"/>
<evidence type="ECO:0000256" key="4">
    <source>
        <dbReference type="ARBA" id="ARBA00022679"/>
    </source>
</evidence>